<evidence type="ECO:0000259" key="5">
    <source>
        <dbReference type="PROSITE" id="PS51898"/>
    </source>
</evidence>
<dbReference type="STRING" id="1960309.SAMN03159343_0242"/>
<keyword evidence="8" id="KW-1185">Reference proteome</keyword>
<dbReference type="Gene3D" id="1.10.443.10">
    <property type="entry name" value="Intergrase catalytic core"/>
    <property type="match status" value="1"/>
</dbReference>
<name>A0A1G4X9P7_9ACTN</name>
<evidence type="ECO:0000259" key="6">
    <source>
        <dbReference type="PROSITE" id="PS51900"/>
    </source>
</evidence>
<feature type="domain" description="Tyr recombinase" evidence="5">
    <location>
        <begin position="115"/>
        <end position="284"/>
    </location>
</feature>
<dbReference type="AlphaFoldDB" id="A0A1G4X9P7"/>
<keyword evidence="3" id="KW-0233">DNA recombination</keyword>
<dbReference type="InterPro" id="IPR044068">
    <property type="entry name" value="CB"/>
</dbReference>
<protein>
    <submittedName>
        <fullName evidence="7">Phage integrase family protein</fullName>
    </submittedName>
</protein>
<dbReference type="GO" id="GO:0006310">
    <property type="term" value="P:DNA recombination"/>
    <property type="evidence" value="ECO:0007669"/>
    <property type="project" value="UniProtKB-KW"/>
</dbReference>
<evidence type="ECO:0000256" key="3">
    <source>
        <dbReference type="ARBA" id="ARBA00023172"/>
    </source>
</evidence>
<feature type="domain" description="Core-binding (CB)" evidence="6">
    <location>
        <begin position="13"/>
        <end position="94"/>
    </location>
</feature>
<comment type="similarity">
    <text evidence="1">Belongs to the 'phage' integrase family.</text>
</comment>
<dbReference type="RefSeq" id="WP_092798914.1">
    <property type="nucleotide sequence ID" value="NZ_FMUH01000001.1"/>
</dbReference>
<accession>A0A1G4X9P7</accession>
<organism evidence="7 8">
    <name type="scientific">Klenkia marina</name>
    <dbReference type="NCBI Taxonomy" id="1960309"/>
    <lineage>
        <taxon>Bacteria</taxon>
        <taxon>Bacillati</taxon>
        <taxon>Actinomycetota</taxon>
        <taxon>Actinomycetes</taxon>
        <taxon>Geodermatophilales</taxon>
        <taxon>Geodermatophilaceae</taxon>
        <taxon>Klenkia</taxon>
    </lineage>
</organism>
<dbReference type="InterPro" id="IPR011010">
    <property type="entry name" value="DNA_brk_join_enz"/>
</dbReference>
<proteinExistence type="inferred from homology"/>
<evidence type="ECO:0000256" key="1">
    <source>
        <dbReference type="ARBA" id="ARBA00008857"/>
    </source>
</evidence>
<reference evidence="8" key="1">
    <citation type="submission" date="2016-10" db="EMBL/GenBank/DDBJ databases">
        <authorList>
            <person name="Varghese N."/>
            <person name="Submissions S."/>
        </authorList>
    </citation>
    <scope>NUCLEOTIDE SEQUENCE [LARGE SCALE GENOMIC DNA]</scope>
    <source>
        <strain evidence="8">DSM 45722</strain>
    </source>
</reference>
<dbReference type="Pfam" id="PF00589">
    <property type="entry name" value="Phage_integrase"/>
    <property type="match status" value="1"/>
</dbReference>
<evidence type="ECO:0000313" key="8">
    <source>
        <dbReference type="Proteomes" id="UP000198981"/>
    </source>
</evidence>
<evidence type="ECO:0000256" key="2">
    <source>
        <dbReference type="ARBA" id="ARBA00023125"/>
    </source>
</evidence>
<dbReference type="InterPro" id="IPR002104">
    <property type="entry name" value="Integrase_catalytic"/>
</dbReference>
<dbReference type="PANTHER" id="PTHR30349">
    <property type="entry name" value="PHAGE INTEGRASE-RELATED"/>
    <property type="match status" value="1"/>
</dbReference>
<evidence type="ECO:0000256" key="4">
    <source>
        <dbReference type="PROSITE-ProRule" id="PRU01248"/>
    </source>
</evidence>
<dbReference type="Gene3D" id="1.10.150.130">
    <property type="match status" value="1"/>
</dbReference>
<dbReference type="PROSITE" id="PS51898">
    <property type="entry name" value="TYR_RECOMBINASE"/>
    <property type="match status" value="1"/>
</dbReference>
<dbReference type="CDD" id="cd00397">
    <property type="entry name" value="DNA_BRE_C"/>
    <property type="match status" value="1"/>
</dbReference>
<gene>
    <name evidence="7" type="ORF">SAMN03159343_0242</name>
</gene>
<dbReference type="PANTHER" id="PTHR30349:SF41">
    <property type="entry name" value="INTEGRASE_RECOMBINASE PROTEIN MJ0367-RELATED"/>
    <property type="match status" value="1"/>
</dbReference>
<evidence type="ECO:0000313" key="7">
    <source>
        <dbReference type="EMBL" id="SCX37931.1"/>
    </source>
</evidence>
<dbReference type="Proteomes" id="UP000198981">
    <property type="component" value="Unassembled WGS sequence"/>
</dbReference>
<dbReference type="InterPro" id="IPR050090">
    <property type="entry name" value="Tyrosine_recombinase_XerCD"/>
</dbReference>
<dbReference type="EMBL" id="FMUH01000001">
    <property type="protein sequence ID" value="SCX37931.1"/>
    <property type="molecule type" value="Genomic_DNA"/>
</dbReference>
<dbReference type="InterPro" id="IPR013762">
    <property type="entry name" value="Integrase-like_cat_sf"/>
</dbReference>
<dbReference type="SUPFAM" id="SSF56349">
    <property type="entry name" value="DNA breaking-rejoining enzymes"/>
    <property type="match status" value="1"/>
</dbReference>
<dbReference type="GO" id="GO:0015074">
    <property type="term" value="P:DNA integration"/>
    <property type="evidence" value="ECO:0007669"/>
    <property type="project" value="InterPro"/>
</dbReference>
<dbReference type="InterPro" id="IPR010998">
    <property type="entry name" value="Integrase_recombinase_N"/>
</dbReference>
<keyword evidence="2 4" id="KW-0238">DNA-binding</keyword>
<dbReference type="GO" id="GO:0003677">
    <property type="term" value="F:DNA binding"/>
    <property type="evidence" value="ECO:0007669"/>
    <property type="project" value="UniProtKB-UniRule"/>
</dbReference>
<dbReference type="PROSITE" id="PS51900">
    <property type="entry name" value="CB"/>
    <property type="match status" value="1"/>
</dbReference>
<sequence length="298" mass="33111">MTANLRLIPPAREDHDPQIDAYITWARELRGLSKNTLRVRRGFLIGLALYLGKPLVEATERDLLYWERDKVSGRAPESRNAYVSHARAFYVWAVKTKLLDDDPSQCLTRPKLTRGLPRPISDEDFRLAVGAASPKMRAWLLLGGFCGLRCQEIAGLNWSDLHTAGHEPTLLVRDGKGGKERVVPVPQPVIDALVAHGRQRSGPMFYGLDARQIEARSVSSGLNAFFKRVGIDATAHQLRHRYATTAYRLTKDIRLVQELLGHSSPNTTAVYAAFDQSQAAGMVAAMEEQWAADVAETA</sequence>